<dbReference type="AlphaFoldDB" id="A0AAV4V9X5"/>
<organism evidence="1 2">
    <name type="scientific">Caerostris extrusa</name>
    <name type="common">Bark spider</name>
    <name type="synonym">Caerostris bankana</name>
    <dbReference type="NCBI Taxonomy" id="172846"/>
    <lineage>
        <taxon>Eukaryota</taxon>
        <taxon>Metazoa</taxon>
        <taxon>Ecdysozoa</taxon>
        <taxon>Arthropoda</taxon>
        <taxon>Chelicerata</taxon>
        <taxon>Arachnida</taxon>
        <taxon>Araneae</taxon>
        <taxon>Araneomorphae</taxon>
        <taxon>Entelegynae</taxon>
        <taxon>Araneoidea</taxon>
        <taxon>Araneidae</taxon>
        <taxon>Caerostris</taxon>
    </lineage>
</organism>
<sequence length="87" mass="9973">MGTAYLEFRWSRPNESKQFRTALPRLQMSKEKKDQVVAKDSAGGDDVAALHPNEERYRYDVTGLCYNCDLWCHINADTSYLKEGIAV</sequence>
<evidence type="ECO:0000313" key="1">
    <source>
        <dbReference type="EMBL" id="GIY67146.1"/>
    </source>
</evidence>
<name>A0AAV4V9X5_CAEEX</name>
<protein>
    <submittedName>
        <fullName evidence="1">Uncharacterized protein</fullName>
    </submittedName>
</protein>
<proteinExistence type="predicted"/>
<reference evidence="1 2" key="1">
    <citation type="submission" date="2021-06" db="EMBL/GenBank/DDBJ databases">
        <title>Caerostris extrusa draft genome.</title>
        <authorList>
            <person name="Kono N."/>
            <person name="Arakawa K."/>
        </authorList>
    </citation>
    <scope>NUCLEOTIDE SEQUENCE [LARGE SCALE GENOMIC DNA]</scope>
</reference>
<accession>A0AAV4V9X5</accession>
<dbReference type="Proteomes" id="UP001054945">
    <property type="component" value="Unassembled WGS sequence"/>
</dbReference>
<dbReference type="EMBL" id="BPLR01014205">
    <property type="protein sequence ID" value="GIY67146.1"/>
    <property type="molecule type" value="Genomic_DNA"/>
</dbReference>
<evidence type="ECO:0000313" key="2">
    <source>
        <dbReference type="Proteomes" id="UP001054945"/>
    </source>
</evidence>
<keyword evidence="2" id="KW-1185">Reference proteome</keyword>
<gene>
    <name evidence="1" type="ORF">CEXT_13101</name>
</gene>
<comment type="caution">
    <text evidence="1">The sequence shown here is derived from an EMBL/GenBank/DDBJ whole genome shotgun (WGS) entry which is preliminary data.</text>
</comment>